<evidence type="ECO:0000313" key="3">
    <source>
        <dbReference type="EMBL" id="MBP2383235.1"/>
    </source>
</evidence>
<feature type="domain" description="Thiamin/hydroxymethyl pyrimidine-binding YkoF putative" evidence="2">
    <location>
        <begin position="46"/>
        <end position="116"/>
    </location>
</feature>
<protein>
    <recommendedName>
        <fullName evidence="2">Thiamin/hydroxymethyl pyrimidine-binding YkoF putative domain-containing protein</fullName>
    </recommendedName>
</protein>
<comment type="caution">
    <text evidence="3">The sequence shown here is derived from an EMBL/GenBank/DDBJ whole genome shotgun (WGS) entry which is preliminary data.</text>
</comment>
<evidence type="ECO:0000313" key="4">
    <source>
        <dbReference type="Proteomes" id="UP001519290"/>
    </source>
</evidence>
<accession>A0ABS4X439</accession>
<proteinExistence type="predicted"/>
<feature type="domain" description="Thiamin/hydroxymethyl pyrimidine-binding YkoF putative" evidence="2">
    <location>
        <begin position="144"/>
        <end position="228"/>
    </location>
</feature>
<dbReference type="Gene3D" id="3.30.70.930">
    <property type="match status" value="2"/>
</dbReference>
<sequence>MTTAAASPASPSPPVPSGDGWSPTPPTDPAGTPLGFGVGARVTAAVMADDYARILVETLSALDETSLVRETGDVSTYLGGHEADLLRWLTDLGEALARTEHHATLAVHLSRGCPGEVVCELPGGAGPRRTEVPSPRRTGRFATAEWALYPLADQVTADGTAPDHMRDIYAAIDHARELGTFRGSEHFVTRLEGDVGDVLATALAGWVQVGHGVQHVTSHLTLSLNSPSHRTRDLGQDAR</sequence>
<keyword evidence="4" id="KW-1185">Reference proteome</keyword>
<evidence type="ECO:0000256" key="1">
    <source>
        <dbReference type="SAM" id="MobiDB-lite"/>
    </source>
</evidence>
<dbReference type="InterPro" id="IPR029756">
    <property type="entry name" value="MTH1187/YkoF-like"/>
</dbReference>
<dbReference type="SUPFAM" id="SSF89957">
    <property type="entry name" value="MTH1187/YkoF-like"/>
    <property type="match status" value="1"/>
</dbReference>
<name>A0ABS4X439_9MICO</name>
<dbReference type="RefSeq" id="WP_342592209.1">
    <property type="nucleotide sequence ID" value="NZ_BAAAJW010000005.1"/>
</dbReference>
<evidence type="ECO:0000259" key="2">
    <source>
        <dbReference type="Pfam" id="PF07615"/>
    </source>
</evidence>
<feature type="region of interest" description="Disordered" evidence="1">
    <location>
        <begin position="1"/>
        <end position="34"/>
    </location>
</feature>
<dbReference type="Pfam" id="PF07615">
    <property type="entry name" value="Ykof"/>
    <property type="match status" value="2"/>
</dbReference>
<dbReference type="EMBL" id="JAGIOD010000002">
    <property type="protein sequence ID" value="MBP2383235.1"/>
    <property type="molecule type" value="Genomic_DNA"/>
</dbReference>
<dbReference type="Proteomes" id="UP001519290">
    <property type="component" value="Unassembled WGS sequence"/>
</dbReference>
<organism evidence="3 4">
    <name type="scientific">Brachybacterium sacelli</name>
    <dbReference type="NCBI Taxonomy" id="173364"/>
    <lineage>
        <taxon>Bacteria</taxon>
        <taxon>Bacillati</taxon>
        <taxon>Actinomycetota</taxon>
        <taxon>Actinomycetes</taxon>
        <taxon>Micrococcales</taxon>
        <taxon>Dermabacteraceae</taxon>
        <taxon>Brachybacterium</taxon>
    </lineage>
</organism>
<dbReference type="InterPro" id="IPR011522">
    <property type="entry name" value="Thiamin/HMP-bd_put_YkoF"/>
</dbReference>
<reference evidence="3 4" key="1">
    <citation type="submission" date="2021-03" db="EMBL/GenBank/DDBJ databases">
        <title>Sequencing the genomes of 1000 actinobacteria strains.</title>
        <authorList>
            <person name="Klenk H.-P."/>
        </authorList>
    </citation>
    <scope>NUCLEOTIDE SEQUENCE [LARGE SCALE GENOMIC DNA]</scope>
    <source>
        <strain evidence="3 4">DSM 14566</strain>
    </source>
</reference>
<gene>
    <name evidence="3" type="ORF">JOF43_003224</name>
</gene>